<dbReference type="GeneID" id="96900741"/>
<dbReference type="STRING" id="1064592.G0V714"/>
<dbReference type="GO" id="GO:0005085">
    <property type="term" value="F:guanyl-nucleotide exchange factor activity"/>
    <property type="evidence" value="ECO:0007669"/>
    <property type="project" value="EnsemblFungi"/>
</dbReference>
<name>G0V714_NAUCA</name>
<dbReference type="InParanoid" id="G0V714"/>
<gene>
    <name evidence="4" type="primary">NCAS0A07040</name>
    <name evidence="4" type="ordered locus">NCAS_0A07040</name>
</gene>
<dbReference type="OMA" id="VMNNGYN"/>
<organism evidence="4 5">
    <name type="scientific">Naumovozyma castellii</name>
    <name type="common">Yeast</name>
    <name type="synonym">Saccharomyces castellii</name>
    <dbReference type="NCBI Taxonomy" id="27288"/>
    <lineage>
        <taxon>Eukaryota</taxon>
        <taxon>Fungi</taxon>
        <taxon>Dikarya</taxon>
        <taxon>Ascomycota</taxon>
        <taxon>Saccharomycotina</taxon>
        <taxon>Saccharomycetes</taxon>
        <taxon>Saccharomycetales</taxon>
        <taxon>Saccharomycetaceae</taxon>
        <taxon>Naumovozyma</taxon>
    </lineage>
</organism>
<reference key="2">
    <citation type="submission" date="2011-08" db="EMBL/GenBank/DDBJ databases">
        <title>Genome sequence of Naumovozyma castellii.</title>
        <authorList>
            <person name="Gordon J.L."/>
            <person name="Armisen D."/>
            <person name="Proux-Wera E."/>
            <person name="OhEigeartaigh S.S."/>
            <person name="Byrne K.P."/>
            <person name="Wolfe K.H."/>
        </authorList>
    </citation>
    <scope>NUCLEOTIDE SEQUENCE</scope>
    <source>
        <strain>Type strain:CBS 4309</strain>
    </source>
</reference>
<dbReference type="InterPro" id="IPR055426">
    <property type="entry name" value="IgD2_Trs65"/>
</dbReference>
<dbReference type="GO" id="GO:0005802">
    <property type="term" value="C:trans-Golgi network"/>
    <property type="evidence" value="ECO:0007669"/>
    <property type="project" value="EnsemblFungi"/>
</dbReference>
<dbReference type="Pfam" id="PF23645">
    <property type="entry name" value="IgD1_Trs65"/>
    <property type="match status" value="1"/>
</dbReference>
<feature type="compositionally biased region" description="Polar residues" evidence="1">
    <location>
        <begin position="151"/>
        <end position="162"/>
    </location>
</feature>
<dbReference type="eggNOG" id="ENOG502QSDT">
    <property type="taxonomic scope" value="Eukaryota"/>
</dbReference>
<dbReference type="PANTHER" id="PTHR28159">
    <property type="entry name" value="TRAFFICKING PROTEIN PARTICLE COMPLEX II-SPECIFIC SUBUNIT 65"/>
    <property type="match status" value="1"/>
</dbReference>
<feature type="region of interest" description="Disordered" evidence="1">
    <location>
        <begin position="151"/>
        <end position="182"/>
    </location>
</feature>
<dbReference type="Pfam" id="PF23646">
    <property type="entry name" value="IgD2_Trs65"/>
    <property type="match status" value="1"/>
</dbReference>
<proteinExistence type="predicted"/>
<dbReference type="PANTHER" id="PTHR28159:SF1">
    <property type="entry name" value="TRAFFICKING PROTEIN PARTICLE COMPLEX II-SPECIFIC SUBUNIT 65"/>
    <property type="match status" value="1"/>
</dbReference>
<dbReference type="GO" id="GO:0006891">
    <property type="term" value="P:intra-Golgi vesicle-mediated transport"/>
    <property type="evidence" value="ECO:0007669"/>
    <property type="project" value="EnsemblFungi"/>
</dbReference>
<dbReference type="InterPro" id="IPR024662">
    <property type="entry name" value="Trs65"/>
</dbReference>
<feature type="compositionally biased region" description="Polar residues" evidence="1">
    <location>
        <begin position="172"/>
        <end position="181"/>
    </location>
</feature>
<dbReference type="GO" id="GO:0065003">
    <property type="term" value="P:protein-containing complex assembly"/>
    <property type="evidence" value="ECO:0007669"/>
    <property type="project" value="EnsemblFungi"/>
</dbReference>
<accession>G0V714</accession>
<sequence length="511" mass="58118">MELYLPINSKVSPTDLASLKKSHSERDFVIFDEKLKLVLRTGSNEYITGLTVWINDARVLQSTEMDTLFNKLTTDNDVTVWEMKSNVSSDFMFRSSVVMNNGFNNYIRFIVRYSASAKDNGETYKEDSPIQYLADEDDILSSFEPIYSWPITTPSSRTNKTAQEPKPKPQESSDNVKSTIQEQEDLTKELEYPIFSLLNMRLRNTSIKSQNCILSSLDFQTSKMSTQLHEKYFSSQKSSMNLFFKDVIYELIDNKSHIRVDPLCPLKLPFASYLHDSFNICFKLPIISPLNPPHRVRISLIYELRFPKDTNQPIIPVITRWETEVTLKKQVPTLPSSTSPVTNNSNAASTSFLSIPKFYGLSSSRFSVQSSTSTTSLVNNQLNNVKFKFLNNNLKVTKGEKFTLRLQIINSSSSSLDLVVYYNNKTPTNASLSLEKQFQLRKKFSKITEGIILLSNDYKIPIVGPNESYFVDLRFIGIMSGYYSTLAGLKVLDLKSNELIEVGLGASILIQ</sequence>
<evidence type="ECO:0000313" key="4">
    <source>
        <dbReference type="EMBL" id="CCC67262.1"/>
    </source>
</evidence>
<evidence type="ECO:0000256" key="1">
    <source>
        <dbReference type="SAM" id="MobiDB-lite"/>
    </source>
</evidence>
<dbReference type="OrthoDB" id="4048430at2759"/>
<evidence type="ECO:0008006" key="6">
    <source>
        <dbReference type="Google" id="ProtNLM"/>
    </source>
</evidence>
<dbReference type="InterPro" id="IPR055425">
    <property type="entry name" value="IgD1_Trs65"/>
</dbReference>
<feature type="domain" description="Trafficking protein particle complex II-specific subunit 65 IgD1" evidence="2">
    <location>
        <begin position="2"/>
        <end position="195"/>
    </location>
</feature>
<evidence type="ECO:0000313" key="5">
    <source>
        <dbReference type="Proteomes" id="UP000001640"/>
    </source>
</evidence>
<dbReference type="Proteomes" id="UP000001640">
    <property type="component" value="Chromosome 1"/>
</dbReference>
<evidence type="ECO:0000259" key="3">
    <source>
        <dbReference type="Pfam" id="PF23646"/>
    </source>
</evidence>
<dbReference type="KEGG" id="ncs:NCAS_0A07040"/>
<keyword evidence="5" id="KW-1185">Reference proteome</keyword>
<dbReference type="FunCoup" id="G0V714">
    <property type="interactions" value="66"/>
</dbReference>
<dbReference type="EMBL" id="HE576752">
    <property type="protein sequence ID" value="CCC67262.1"/>
    <property type="molecule type" value="Genomic_DNA"/>
</dbReference>
<dbReference type="RefSeq" id="XP_003673643.1">
    <property type="nucleotide sequence ID" value="XM_003673595.1"/>
</dbReference>
<protein>
    <recommendedName>
        <fullName evidence="6">Trafficking protein particle complex II-specific subunit 65</fullName>
    </recommendedName>
</protein>
<dbReference type="HOGENOM" id="CLU_042571_0_0_1"/>
<dbReference type="GO" id="GO:1990071">
    <property type="term" value="C:TRAPPII protein complex"/>
    <property type="evidence" value="ECO:0007669"/>
    <property type="project" value="EnsemblFungi"/>
</dbReference>
<feature type="domain" description="Trafficking protein particle complex II-specific subunit 65 IgD2" evidence="3">
    <location>
        <begin position="196"/>
        <end position="325"/>
    </location>
</feature>
<dbReference type="AlphaFoldDB" id="G0V714"/>
<reference evidence="4 5" key="1">
    <citation type="journal article" date="2011" name="Proc. Natl. Acad. Sci. U.S.A.">
        <title>Evolutionary erosion of yeast sex chromosomes by mating-type switching accidents.</title>
        <authorList>
            <person name="Gordon J.L."/>
            <person name="Armisen D."/>
            <person name="Proux-Wera E."/>
            <person name="Oheigeartaigh S.S."/>
            <person name="Byrne K.P."/>
            <person name="Wolfe K.H."/>
        </authorList>
    </citation>
    <scope>NUCLEOTIDE SEQUENCE [LARGE SCALE GENOMIC DNA]</scope>
    <source>
        <strain evidence="5">ATCC 76901 / BCRC 22586 / CBS 4309 / NBRC 1992 / NRRL Y-12630</strain>
    </source>
</reference>
<evidence type="ECO:0000259" key="2">
    <source>
        <dbReference type="Pfam" id="PF23645"/>
    </source>
</evidence>